<dbReference type="PIRSF" id="PIRSF039032">
    <property type="entry name" value="HigB-2"/>
    <property type="match status" value="1"/>
</dbReference>
<evidence type="ECO:0000313" key="1">
    <source>
        <dbReference type="EMBL" id="MBK1621686.1"/>
    </source>
</evidence>
<protein>
    <submittedName>
        <fullName evidence="1">Uncharacterized protein</fullName>
    </submittedName>
</protein>
<sequence length="76" mass="8467">MEFVTWLSQHPLAGDVIPDAEGARKVRWTCSGQGKRGGVRVIYFNLSSEGVLTLITLYRKSDQDNITTDAVKRAIE</sequence>
<evidence type="ECO:0000313" key="2">
    <source>
        <dbReference type="Proteomes" id="UP001138768"/>
    </source>
</evidence>
<reference evidence="1 2" key="1">
    <citation type="journal article" date="2020" name="Microorganisms">
        <title>Osmotic Adaptation and Compatible Solute Biosynthesis of Phototrophic Bacteria as Revealed from Genome Analyses.</title>
        <authorList>
            <person name="Imhoff J.F."/>
            <person name="Rahn T."/>
            <person name="Kunzel S."/>
            <person name="Keller A."/>
            <person name="Neulinger S.C."/>
        </authorList>
    </citation>
    <scope>NUCLEOTIDE SEQUENCE [LARGE SCALE GENOMIC DNA]</scope>
    <source>
        <strain evidence="1 2">DSM 25653</strain>
    </source>
</reference>
<accession>A0A9X0WE05</accession>
<name>A0A9X0WE05_9GAMM</name>
<dbReference type="InterPro" id="IPR009387">
    <property type="entry name" value="HigB-2"/>
</dbReference>
<organism evidence="1 2">
    <name type="scientific">Lamprobacter modestohalophilus</name>
    <dbReference type="NCBI Taxonomy" id="1064514"/>
    <lineage>
        <taxon>Bacteria</taxon>
        <taxon>Pseudomonadati</taxon>
        <taxon>Pseudomonadota</taxon>
        <taxon>Gammaproteobacteria</taxon>
        <taxon>Chromatiales</taxon>
        <taxon>Chromatiaceae</taxon>
        <taxon>Lamprobacter</taxon>
    </lineage>
</organism>
<dbReference type="AlphaFoldDB" id="A0A9X0WE05"/>
<dbReference type="Proteomes" id="UP001138768">
    <property type="component" value="Unassembled WGS sequence"/>
</dbReference>
<keyword evidence="2" id="KW-1185">Reference proteome</keyword>
<gene>
    <name evidence="1" type="ORF">CKO42_25520</name>
</gene>
<dbReference type="EMBL" id="NRRY01000101">
    <property type="protein sequence ID" value="MBK1621686.1"/>
    <property type="molecule type" value="Genomic_DNA"/>
</dbReference>
<comment type="caution">
    <text evidence="1">The sequence shown here is derived from an EMBL/GenBank/DDBJ whole genome shotgun (WGS) entry which is preliminary data.</text>
</comment>
<dbReference type="RefSeq" id="WP_200251719.1">
    <property type="nucleotide sequence ID" value="NZ_NRRY01000101.1"/>
</dbReference>
<proteinExistence type="predicted"/>